<dbReference type="EMBL" id="JACRSV010000001">
    <property type="protein sequence ID" value="MBC8559105.1"/>
    <property type="molecule type" value="Genomic_DNA"/>
</dbReference>
<protein>
    <recommendedName>
        <fullName evidence="4">Cell shape-determining protein</fullName>
    </recommendedName>
</protein>
<organism evidence="2 3">
    <name type="scientific">Fumia xinanensis</name>
    <dbReference type="NCBI Taxonomy" id="2763659"/>
    <lineage>
        <taxon>Bacteria</taxon>
        <taxon>Bacillati</taxon>
        <taxon>Bacillota</taxon>
        <taxon>Clostridia</taxon>
        <taxon>Eubacteriales</taxon>
        <taxon>Oscillospiraceae</taxon>
        <taxon>Fumia</taxon>
    </lineage>
</organism>
<dbReference type="RefSeq" id="WP_249293994.1">
    <property type="nucleotide sequence ID" value="NZ_JACRSV010000001.1"/>
</dbReference>
<feature type="transmembrane region" description="Helical" evidence="1">
    <location>
        <begin position="5"/>
        <end position="23"/>
    </location>
</feature>
<evidence type="ECO:0008006" key="4">
    <source>
        <dbReference type="Google" id="ProtNLM"/>
    </source>
</evidence>
<evidence type="ECO:0000313" key="2">
    <source>
        <dbReference type="EMBL" id="MBC8559105.1"/>
    </source>
</evidence>
<proteinExistence type="predicted"/>
<feature type="transmembrane region" description="Helical" evidence="1">
    <location>
        <begin position="35"/>
        <end position="57"/>
    </location>
</feature>
<gene>
    <name evidence="2" type="ORF">H8710_03360</name>
</gene>
<reference evidence="2" key="1">
    <citation type="submission" date="2020-08" db="EMBL/GenBank/DDBJ databases">
        <title>Genome public.</title>
        <authorList>
            <person name="Liu C."/>
            <person name="Sun Q."/>
        </authorList>
    </citation>
    <scope>NUCLEOTIDE SEQUENCE</scope>
    <source>
        <strain evidence="2">NSJ-33</strain>
    </source>
</reference>
<comment type="caution">
    <text evidence="2">The sequence shown here is derived from an EMBL/GenBank/DDBJ whole genome shotgun (WGS) entry which is preliminary data.</text>
</comment>
<accession>A0A926E3Z4</accession>
<keyword evidence="1" id="KW-0812">Transmembrane</keyword>
<keyword evidence="3" id="KW-1185">Reference proteome</keyword>
<keyword evidence="1" id="KW-1133">Transmembrane helix</keyword>
<feature type="transmembrane region" description="Helical" evidence="1">
    <location>
        <begin position="78"/>
        <end position="101"/>
    </location>
</feature>
<dbReference type="AlphaFoldDB" id="A0A926E3Z4"/>
<dbReference type="Proteomes" id="UP000610760">
    <property type="component" value="Unassembled WGS sequence"/>
</dbReference>
<evidence type="ECO:0000313" key="3">
    <source>
        <dbReference type="Proteomes" id="UP000610760"/>
    </source>
</evidence>
<sequence>MKKKWLVWVILIALTGLYIFFASPNLNPLYAEGGFFWAALITVYLGAGLLMNLGMTFKDLSGSSISVDGIKQKKFSKAALVIIGVIWALYILANIISAPLFNYKAYRDQMDTPIMKEFSSDVQMLDLNQVPVVDRDLARILADRKLGEKPSLGSQVVLGEPTIQNVNGELIWAVPLHHSGFFKWLVNMDGADGYIIVSATNPQDVRYVDDHKIKIQPDSYLLFDLERKARFSGGLFTGMVDYSFELNDEGEPYWVVSTYKNKWLYRLKEADGVILVNATTGKSERYTLDNVPDWVDRVQPEEFIMNQIDNKGEYVKGVFNFSNSGKFRTSPGDIIVYNGGRCYLFTGVTSVGVDQSTIGFYMVDMVTKEASMYQISGATENAAMDSAEGKVQDLGYRSTFPLILNVDGQPTYFMTLKDNAGLIKKYAFVSVRDFMLVGVGDTMDAAMKDYRSIIKSQGSTGIVDEVGEKQSLSGVIDRVASEMSGGSTVYLFTLQGDESGAIYRAAAALSSELALTRSGDEISLQFVPGGDKVIEITGFDNTAIPN</sequence>
<evidence type="ECO:0000256" key="1">
    <source>
        <dbReference type="SAM" id="Phobius"/>
    </source>
</evidence>
<name>A0A926E3Z4_9FIRM</name>
<keyword evidence="1" id="KW-0472">Membrane</keyword>